<dbReference type="Proteomes" id="UP000313359">
    <property type="component" value="Unassembled WGS sequence"/>
</dbReference>
<proteinExistence type="predicted"/>
<feature type="transmembrane region" description="Helical" evidence="1">
    <location>
        <begin position="12"/>
        <end position="34"/>
    </location>
</feature>
<protein>
    <submittedName>
        <fullName evidence="2">Uncharacterized protein</fullName>
    </submittedName>
</protein>
<sequence length="95" mass="10572">MVANLEPASPAPILACCASVSVLYHCIVALTRLVRGQPLRNRARNEVGEIRGRTRLSAAEAEIRRIRSRWAIHLLECVGGRTSSLRIRSKLKEAR</sequence>
<evidence type="ECO:0000313" key="2">
    <source>
        <dbReference type="EMBL" id="RPD66470.1"/>
    </source>
</evidence>
<reference evidence="2" key="1">
    <citation type="journal article" date="2018" name="Genome Biol. Evol.">
        <title>Genomics and development of Lentinus tigrinus, a white-rot wood-decaying mushroom with dimorphic fruiting bodies.</title>
        <authorList>
            <person name="Wu B."/>
            <person name="Xu Z."/>
            <person name="Knudson A."/>
            <person name="Carlson A."/>
            <person name="Chen N."/>
            <person name="Kovaka S."/>
            <person name="LaButti K."/>
            <person name="Lipzen A."/>
            <person name="Pennachio C."/>
            <person name="Riley R."/>
            <person name="Schakwitz W."/>
            <person name="Umezawa K."/>
            <person name="Ohm R.A."/>
            <person name="Grigoriev I.V."/>
            <person name="Nagy L.G."/>
            <person name="Gibbons J."/>
            <person name="Hibbett D."/>
        </authorList>
    </citation>
    <scope>NUCLEOTIDE SEQUENCE [LARGE SCALE GENOMIC DNA]</scope>
    <source>
        <strain evidence="2">ALCF2SS1-6</strain>
    </source>
</reference>
<evidence type="ECO:0000256" key="1">
    <source>
        <dbReference type="SAM" id="Phobius"/>
    </source>
</evidence>
<evidence type="ECO:0000313" key="3">
    <source>
        <dbReference type="Proteomes" id="UP000313359"/>
    </source>
</evidence>
<gene>
    <name evidence="2" type="ORF">L227DRAFT_145841</name>
</gene>
<keyword evidence="1" id="KW-0812">Transmembrane</keyword>
<keyword evidence="1" id="KW-0472">Membrane</keyword>
<dbReference type="AlphaFoldDB" id="A0A5C2SS23"/>
<name>A0A5C2SS23_9APHY</name>
<dbReference type="EMBL" id="ML122251">
    <property type="protein sequence ID" value="RPD66470.1"/>
    <property type="molecule type" value="Genomic_DNA"/>
</dbReference>
<organism evidence="2 3">
    <name type="scientific">Lentinus tigrinus ALCF2SS1-6</name>
    <dbReference type="NCBI Taxonomy" id="1328759"/>
    <lineage>
        <taxon>Eukaryota</taxon>
        <taxon>Fungi</taxon>
        <taxon>Dikarya</taxon>
        <taxon>Basidiomycota</taxon>
        <taxon>Agaricomycotina</taxon>
        <taxon>Agaricomycetes</taxon>
        <taxon>Polyporales</taxon>
        <taxon>Polyporaceae</taxon>
        <taxon>Lentinus</taxon>
    </lineage>
</organism>
<accession>A0A5C2SS23</accession>
<keyword evidence="1" id="KW-1133">Transmembrane helix</keyword>
<keyword evidence="3" id="KW-1185">Reference proteome</keyword>